<dbReference type="GO" id="GO:0005634">
    <property type="term" value="C:nucleus"/>
    <property type="evidence" value="ECO:0007669"/>
    <property type="project" value="UniProtKB-SubCell"/>
</dbReference>
<dbReference type="GO" id="GO:0016480">
    <property type="term" value="P:negative regulation of transcription by RNA polymerase III"/>
    <property type="evidence" value="ECO:0007669"/>
    <property type="project" value="UniProtKB-UniRule"/>
</dbReference>
<organism evidence="3 4">
    <name type="scientific">Triparma columacea</name>
    <dbReference type="NCBI Taxonomy" id="722753"/>
    <lineage>
        <taxon>Eukaryota</taxon>
        <taxon>Sar</taxon>
        <taxon>Stramenopiles</taxon>
        <taxon>Ochrophyta</taxon>
        <taxon>Bolidophyceae</taxon>
        <taxon>Parmales</taxon>
        <taxon>Triparmaceae</taxon>
        <taxon>Triparma</taxon>
    </lineage>
</organism>
<dbReference type="PANTHER" id="PTHR22504">
    <property type="entry name" value="REPRESSOR OF RNA POLYMERASE III TRANSCRIPTION MAF1"/>
    <property type="match status" value="1"/>
</dbReference>
<accession>A0A9W7GP98</accession>
<dbReference type="Gene3D" id="3.40.1000.50">
    <property type="entry name" value="Repressor of RNA polymerase III transcription Maf1"/>
    <property type="match status" value="1"/>
</dbReference>
<proteinExistence type="inferred from homology"/>
<gene>
    <name evidence="3" type="ORF">TrCOL_g8378</name>
</gene>
<keyword evidence="1" id="KW-0805">Transcription regulation</keyword>
<name>A0A9W7GP98_9STRA</name>
<dbReference type="Proteomes" id="UP001165065">
    <property type="component" value="Unassembled WGS sequence"/>
</dbReference>
<comment type="similarity">
    <text evidence="1">Belongs to the MAF1 family.</text>
</comment>
<dbReference type="PANTHER" id="PTHR22504:SF0">
    <property type="entry name" value="REPRESSOR OF RNA POLYMERASE III TRANSCRIPTION MAF1 HOMOLOG"/>
    <property type="match status" value="1"/>
</dbReference>
<comment type="subcellular location">
    <subcellularLocation>
        <location evidence="1">Nucleus</location>
    </subcellularLocation>
</comment>
<evidence type="ECO:0000256" key="1">
    <source>
        <dbReference type="PIRNR" id="PIRNR037240"/>
    </source>
</evidence>
<dbReference type="GO" id="GO:0000994">
    <property type="term" value="F:RNA polymerase III core binding"/>
    <property type="evidence" value="ECO:0007669"/>
    <property type="project" value="TreeGrafter"/>
</dbReference>
<dbReference type="AlphaFoldDB" id="A0A9W7GP98"/>
<sequence>MVKFLDHPELTCLSGQVAEAVIGDRVLSCTVDVFSCKRAGTDKKIGASIQQRLQDECDLRNSHEFQEGGGNPGGNKRKKSGDSEGLAPSVTMTELGDLSVPGVQRFIADLILTLNTVFPDYDFTTIPATSFKSAGSVSQVVHEINARINASLCSNSPTQEVGANRFQQHKINPDTFLPELWEVVGKIMPMEEVQVFTYVPEVQGDPFSDDGVLWSFNYFFCSKEMKKILYFTCITRRSDSVFHTNLSQDDDDANFTSPSNYMDQSFSSSMNFDMDSSS</sequence>
<reference evidence="4" key="1">
    <citation type="journal article" date="2023" name="Commun. Biol.">
        <title>Genome analysis of Parmales, the sister group of diatoms, reveals the evolutionary specialization of diatoms from phago-mixotrophs to photoautotrophs.</title>
        <authorList>
            <person name="Ban H."/>
            <person name="Sato S."/>
            <person name="Yoshikawa S."/>
            <person name="Yamada K."/>
            <person name="Nakamura Y."/>
            <person name="Ichinomiya M."/>
            <person name="Sato N."/>
            <person name="Blanc-Mathieu R."/>
            <person name="Endo H."/>
            <person name="Kuwata A."/>
            <person name="Ogata H."/>
        </authorList>
    </citation>
    <scope>NUCLEOTIDE SEQUENCE [LARGE SCALE GENOMIC DNA]</scope>
</reference>
<evidence type="ECO:0000313" key="3">
    <source>
        <dbReference type="EMBL" id="GMI47613.1"/>
    </source>
</evidence>
<keyword evidence="1" id="KW-0804">Transcription</keyword>
<dbReference type="Pfam" id="PF09174">
    <property type="entry name" value="Maf1"/>
    <property type="match status" value="1"/>
</dbReference>
<keyword evidence="1" id="KW-0539">Nucleus</keyword>
<comment type="caution">
    <text evidence="3">The sequence shown here is derived from an EMBL/GenBank/DDBJ whole genome shotgun (WGS) entry which is preliminary data.</text>
</comment>
<evidence type="ECO:0000313" key="4">
    <source>
        <dbReference type="Proteomes" id="UP001165065"/>
    </source>
</evidence>
<dbReference type="OrthoDB" id="277029at2759"/>
<dbReference type="InterPro" id="IPR038564">
    <property type="entry name" value="Maf1_sf"/>
</dbReference>
<evidence type="ECO:0000256" key="2">
    <source>
        <dbReference type="SAM" id="MobiDB-lite"/>
    </source>
</evidence>
<dbReference type="InterPro" id="IPR015257">
    <property type="entry name" value="Maf1"/>
</dbReference>
<protein>
    <recommendedName>
        <fullName evidence="1">Repressor of RNA polymerase III transcription</fullName>
    </recommendedName>
</protein>
<dbReference type="PIRSF" id="PIRSF037240">
    <property type="entry name" value="RNA_polIII_Trep_MAF1"/>
    <property type="match status" value="1"/>
</dbReference>
<keyword evidence="1" id="KW-0678">Repressor</keyword>
<feature type="region of interest" description="Disordered" evidence="2">
    <location>
        <begin position="62"/>
        <end position="88"/>
    </location>
</feature>
<dbReference type="EMBL" id="BRYA01000352">
    <property type="protein sequence ID" value="GMI47613.1"/>
    <property type="molecule type" value="Genomic_DNA"/>
</dbReference>
<keyword evidence="4" id="KW-1185">Reference proteome</keyword>